<dbReference type="GeneID" id="105273029"/>
<reference evidence="2" key="1">
    <citation type="submission" date="2025-08" db="UniProtKB">
        <authorList>
            <consortium name="RefSeq"/>
        </authorList>
    </citation>
    <scope>IDENTIFICATION</scope>
</reference>
<proteinExistence type="predicted"/>
<gene>
    <name evidence="2" type="primary">LOC105273029</name>
</gene>
<dbReference type="KEGG" id="fas:105273029"/>
<accession>A0A9R1TQM1</accession>
<dbReference type="AlphaFoldDB" id="A0A9R1TQM1"/>
<organism evidence="1 2">
    <name type="scientific">Fopius arisanus</name>
    <dbReference type="NCBI Taxonomy" id="64838"/>
    <lineage>
        <taxon>Eukaryota</taxon>
        <taxon>Metazoa</taxon>
        <taxon>Ecdysozoa</taxon>
        <taxon>Arthropoda</taxon>
        <taxon>Hexapoda</taxon>
        <taxon>Insecta</taxon>
        <taxon>Pterygota</taxon>
        <taxon>Neoptera</taxon>
        <taxon>Endopterygota</taxon>
        <taxon>Hymenoptera</taxon>
        <taxon>Apocrita</taxon>
        <taxon>Ichneumonoidea</taxon>
        <taxon>Braconidae</taxon>
        <taxon>Opiinae</taxon>
        <taxon>Fopius</taxon>
    </lineage>
</organism>
<name>A0A9R1TQM1_9HYME</name>
<sequence>MVVTGVRFVQKDRMIHIQIREGKLQPEGRILKGSDRWLPVRQYEYTTAGENGSYSLVLGKKKREPLEMGRDFEFIRGDIRIFNLDDVLVPKDHIVVGVRFNHVKDWWIKQDNPIRIEVYSAPYDYEEGFVKVEYRDPVTWIAIDSDKKRTSVKFDHPDLPTKNGLNVPTLRPNLFVKIQESDLKKDAGQSTIPFWDIQDVVTSPSSPLQGIGFFHKGHRDGLYGGYLALRLHSLDFVDNLKTKLPDDLKKLYEEKYQKPMYSPVSSL</sequence>
<dbReference type="PANTHER" id="PTHR47890">
    <property type="entry name" value="LD24308P"/>
    <property type="match status" value="1"/>
</dbReference>
<dbReference type="PANTHER" id="PTHR47890:SF1">
    <property type="entry name" value="LD24308P"/>
    <property type="match status" value="1"/>
</dbReference>
<protein>
    <submittedName>
        <fullName evidence="2">Uncharacterized protein</fullName>
    </submittedName>
</protein>
<evidence type="ECO:0000313" key="2">
    <source>
        <dbReference type="RefSeq" id="XP_011313567.1"/>
    </source>
</evidence>
<dbReference type="Proteomes" id="UP000694866">
    <property type="component" value="Unplaced"/>
</dbReference>
<evidence type="ECO:0000313" key="1">
    <source>
        <dbReference type="Proteomes" id="UP000694866"/>
    </source>
</evidence>
<dbReference type="OrthoDB" id="7693454at2759"/>
<keyword evidence="1" id="KW-1185">Reference proteome</keyword>
<dbReference type="RefSeq" id="XP_011313567.1">
    <property type="nucleotide sequence ID" value="XM_011315265.1"/>
</dbReference>